<protein>
    <submittedName>
        <fullName evidence="1">Uncharacterized protein</fullName>
    </submittedName>
</protein>
<name>A0A813P5Y7_9BILA</name>
<gene>
    <name evidence="1" type="ORF">OXX778_LOCUS3793</name>
</gene>
<dbReference type="GO" id="GO:0044611">
    <property type="term" value="C:nuclear pore inner ring"/>
    <property type="evidence" value="ECO:0007669"/>
    <property type="project" value="TreeGrafter"/>
</dbReference>
<dbReference type="AlphaFoldDB" id="A0A813P5Y7"/>
<dbReference type="Proteomes" id="UP000663879">
    <property type="component" value="Unassembled WGS sequence"/>
</dbReference>
<sequence length="874" mass="99540">MDLELSVSQPQANETDETSEWRTIQEFENINAFQINFSLINHSFATTHTRNVDLSTSELAKIFKEKIIDKKLIEKWLDFYVYQLKRDIEDEAQSLINHAESIAVNDDQQIKPDMSIINPNSLKFKRSTADDTKKKLKSKSLLDSIKMLLLLINKTTRLINTSKPSENKKVIFFQEKLSIKKIDMDCVLTSLLNSLQHIINHFLSLNDALLSLQQEQKLYHPISKNNDFFLNSCKKISSNFLTNNSKDSNFITLRQSNEIVKEFHSISNLIMILITSVNDSDCFNDSEKLTKNLINLLEQLILEDFNYFPAIINSIQTCLLHLVNLNKVETVSSMEKNESLLKKLLHNCCKIFSKSITNLEDESILKSSLIKDTILTFVLNNDLIKFLIGNFDEKYWLNELVESCIIQCLYGLFEKYIHKQDMSDAMYSILDLFFSLAINHVELLAKSDFNTRTCLLASKLFEYSAFVQKQSPSKQLKLEKGTTKWSNVLKIYINIQTTLIEKLKYKYLKDSILFFGSYFETMVQIATTLHHSLDLDLLDIIRAFSRYLAQISLYTKELLLNIQNSTQHLESLFTSLIQLCIMKLSHVRIVSMKAHHSLQTTIGSHQSPLSKLAPDDLVNIQNLLFSIMSLNLSGLFNFAPNFADPNYLIKLDEYRPILAFQLAPPSSFDSHSTLSFGSILWLIDFILKILHKYDHSSPAGNASVLNSTVLKNTTIISSNLTPNKRVQNIINSGNPNSTLADTSPKKNASILEDTHIETKLPSKSLIICVLEKCLNILLSQIVLCEKVSHISPRDKKLLKRELNSEINSIIQGLGRTLKKQTTLSQHPTKSPTASAIGSNAAASSQVINNLISTGSKQIYEFFKCIQFVLQQNVN</sequence>
<dbReference type="GO" id="GO:0006606">
    <property type="term" value="P:protein import into nucleus"/>
    <property type="evidence" value="ECO:0007669"/>
    <property type="project" value="TreeGrafter"/>
</dbReference>
<evidence type="ECO:0000313" key="1">
    <source>
        <dbReference type="EMBL" id="CAF0748696.1"/>
    </source>
</evidence>
<comment type="caution">
    <text evidence="1">The sequence shown here is derived from an EMBL/GenBank/DDBJ whole genome shotgun (WGS) entry which is preliminary data.</text>
</comment>
<accession>A0A813P5Y7</accession>
<dbReference type="InterPro" id="IPR044840">
    <property type="entry name" value="Nup188"/>
</dbReference>
<organism evidence="1 2">
    <name type="scientific">Brachionus calyciflorus</name>
    <dbReference type="NCBI Taxonomy" id="104777"/>
    <lineage>
        <taxon>Eukaryota</taxon>
        <taxon>Metazoa</taxon>
        <taxon>Spiralia</taxon>
        <taxon>Gnathifera</taxon>
        <taxon>Rotifera</taxon>
        <taxon>Eurotatoria</taxon>
        <taxon>Monogononta</taxon>
        <taxon>Pseudotrocha</taxon>
        <taxon>Ploima</taxon>
        <taxon>Brachionidae</taxon>
        <taxon>Brachionus</taxon>
    </lineage>
</organism>
<keyword evidence="2" id="KW-1185">Reference proteome</keyword>
<dbReference type="OrthoDB" id="102511at2759"/>
<dbReference type="GO" id="GO:0017056">
    <property type="term" value="F:structural constituent of nuclear pore"/>
    <property type="evidence" value="ECO:0007669"/>
    <property type="project" value="InterPro"/>
</dbReference>
<dbReference type="GO" id="GO:0006405">
    <property type="term" value="P:RNA export from nucleus"/>
    <property type="evidence" value="ECO:0007669"/>
    <property type="project" value="TreeGrafter"/>
</dbReference>
<evidence type="ECO:0000313" key="2">
    <source>
        <dbReference type="Proteomes" id="UP000663879"/>
    </source>
</evidence>
<dbReference type="EMBL" id="CAJNOC010000348">
    <property type="protein sequence ID" value="CAF0748696.1"/>
    <property type="molecule type" value="Genomic_DNA"/>
</dbReference>
<proteinExistence type="predicted"/>
<dbReference type="PANTHER" id="PTHR31431">
    <property type="entry name" value="NUCLEOPORIN NUP188 HOMOLOG"/>
    <property type="match status" value="1"/>
</dbReference>
<dbReference type="PANTHER" id="PTHR31431:SF1">
    <property type="entry name" value="NUCLEOPORIN NUP188"/>
    <property type="match status" value="1"/>
</dbReference>
<reference evidence="1" key="1">
    <citation type="submission" date="2021-02" db="EMBL/GenBank/DDBJ databases">
        <authorList>
            <person name="Nowell W R."/>
        </authorList>
    </citation>
    <scope>NUCLEOTIDE SEQUENCE</scope>
    <source>
        <strain evidence="1">Ploen Becks lab</strain>
    </source>
</reference>